<dbReference type="EMBL" id="BGPR01001057">
    <property type="protein sequence ID" value="GBM44164.1"/>
    <property type="molecule type" value="Genomic_DNA"/>
</dbReference>
<evidence type="ECO:0000313" key="1">
    <source>
        <dbReference type="EMBL" id="GBM44164.1"/>
    </source>
</evidence>
<dbReference type="PANTHER" id="PTHR46114">
    <property type="entry name" value="APPLE DOMAIN-CONTAINING PROTEIN"/>
    <property type="match status" value="1"/>
</dbReference>
<proteinExistence type="predicted"/>
<organism evidence="1 2">
    <name type="scientific">Araneus ventricosus</name>
    <name type="common">Orbweaver spider</name>
    <name type="synonym">Epeira ventricosa</name>
    <dbReference type="NCBI Taxonomy" id="182803"/>
    <lineage>
        <taxon>Eukaryota</taxon>
        <taxon>Metazoa</taxon>
        <taxon>Ecdysozoa</taxon>
        <taxon>Arthropoda</taxon>
        <taxon>Chelicerata</taxon>
        <taxon>Arachnida</taxon>
        <taxon>Araneae</taxon>
        <taxon>Araneomorphae</taxon>
        <taxon>Entelegynae</taxon>
        <taxon>Araneoidea</taxon>
        <taxon>Araneidae</taxon>
        <taxon>Araneus</taxon>
    </lineage>
</organism>
<accession>A0A4Y2FWW5</accession>
<name>A0A4Y2FWW5_ARAVE</name>
<dbReference type="AlphaFoldDB" id="A0A4Y2FWW5"/>
<gene>
    <name evidence="1" type="ORF">AVEN_257110_1</name>
</gene>
<keyword evidence="2" id="KW-1185">Reference proteome</keyword>
<evidence type="ECO:0000313" key="2">
    <source>
        <dbReference type="Proteomes" id="UP000499080"/>
    </source>
</evidence>
<sequence>MAQFQIEYDAQEWRLFIDSCKRSLKAVLPHNGNKYASILVGHSVHYKEGYENLAIILNKLKYKDHMGTICENLKVIAMLLGFYGGNTKYPCFLCEWDSRERSQRWIKRVASKREVGNWQQKCY</sequence>
<reference evidence="1 2" key="1">
    <citation type="journal article" date="2019" name="Sci. Rep.">
        <title>Orb-weaving spider Araneus ventricosus genome elucidates the spidroin gene catalogue.</title>
        <authorList>
            <person name="Kono N."/>
            <person name="Nakamura H."/>
            <person name="Ohtoshi R."/>
            <person name="Moran D.A.P."/>
            <person name="Shinohara A."/>
            <person name="Yoshida Y."/>
            <person name="Fujiwara M."/>
            <person name="Mori M."/>
            <person name="Tomita M."/>
            <person name="Arakawa K."/>
        </authorList>
    </citation>
    <scope>NUCLEOTIDE SEQUENCE [LARGE SCALE GENOMIC DNA]</scope>
</reference>
<protein>
    <submittedName>
        <fullName evidence="1">Uncharacterized protein</fullName>
    </submittedName>
</protein>
<dbReference type="Proteomes" id="UP000499080">
    <property type="component" value="Unassembled WGS sequence"/>
</dbReference>
<dbReference type="OrthoDB" id="8063408at2759"/>
<comment type="caution">
    <text evidence="1">The sequence shown here is derived from an EMBL/GenBank/DDBJ whole genome shotgun (WGS) entry which is preliminary data.</text>
</comment>
<dbReference type="PANTHER" id="PTHR46114:SF1">
    <property type="entry name" value="ZAD DOMAIN-CONTAINING PROTEIN"/>
    <property type="match status" value="1"/>
</dbReference>